<proteinExistence type="predicted"/>
<organism evidence="5 6">
    <name type="scientific">Microbacterium invictum</name>
    <dbReference type="NCBI Taxonomy" id="515415"/>
    <lineage>
        <taxon>Bacteria</taxon>
        <taxon>Bacillati</taxon>
        <taxon>Actinomycetota</taxon>
        <taxon>Actinomycetes</taxon>
        <taxon>Micrococcales</taxon>
        <taxon>Microbacteriaceae</taxon>
        <taxon>Microbacterium</taxon>
    </lineage>
</organism>
<name>A0ABZ0V6S8_9MICO</name>
<dbReference type="PROSITE" id="PS50935">
    <property type="entry name" value="SSB"/>
    <property type="match status" value="1"/>
</dbReference>
<feature type="compositionally biased region" description="Low complexity" evidence="4">
    <location>
        <begin position="119"/>
        <end position="140"/>
    </location>
</feature>
<dbReference type="InterPro" id="IPR012340">
    <property type="entry name" value="NA-bd_OB-fold"/>
</dbReference>
<dbReference type="EMBL" id="CP139779">
    <property type="protein sequence ID" value="WQB68809.1"/>
    <property type="molecule type" value="Genomic_DNA"/>
</dbReference>
<dbReference type="CDD" id="cd04496">
    <property type="entry name" value="SSB_OBF"/>
    <property type="match status" value="1"/>
</dbReference>
<keyword evidence="1 2" id="KW-0238">DNA-binding</keyword>
<gene>
    <name evidence="5" type="primary">ssb</name>
    <name evidence="5" type="ORF">T9R20_08725</name>
</gene>
<dbReference type="SUPFAM" id="SSF50249">
    <property type="entry name" value="Nucleic acid-binding proteins"/>
    <property type="match status" value="1"/>
</dbReference>
<dbReference type="NCBIfam" id="TIGR00621">
    <property type="entry name" value="ssb"/>
    <property type="match status" value="1"/>
</dbReference>
<dbReference type="Gene3D" id="2.40.50.140">
    <property type="entry name" value="Nucleic acid-binding proteins"/>
    <property type="match status" value="1"/>
</dbReference>
<dbReference type="Pfam" id="PF00436">
    <property type="entry name" value="SSB"/>
    <property type="match status" value="1"/>
</dbReference>
<evidence type="ECO:0000256" key="3">
    <source>
        <dbReference type="RuleBase" id="RU000524"/>
    </source>
</evidence>
<evidence type="ECO:0000256" key="1">
    <source>
        <dbReference type="ARBA" id="ARBA00023125"/>
    </source>
</evidence>
<evidence type="ECO:0000256" key="4">
    <source>
        <dbReference type="SAM" id="MobiDB-lite"/>
    </source>
</evidence>
<dbReference type="InterPro" id="IPR011344">
    <property type="entry name" value="ssDNA-bd"/>
</dbReference>
<dbReference type="RefSeq" id="WP_322408909.1">
    <property type="nucleotide sequence ID" value="NZ_CP139779.1"/>
</dbReference>
<evidence type="ECO:0000256" key="2">
    <source>
        <dbReference type="PROSITE-ProRule" id="PRU00252"/>
    </source>
</evidence>
<evidence type="ECO:0000313" key="6">
    <source>
        <dbReference type="Proteomes" id="UP001324533"/>
    </source>
</evidence>
<sequence length="189" mass="19859">MSDTITLTGNIATIPEHKKILDGVAVTSFRLATSHRRLDRATGQWVDGDTSYYTVQLFRQLAENAVLSLSRGDRVIVTGRVKVREWDTGTRRGTTVEVEADAIGHDLKFGTSRFTRGTASRSTAEAAPADASPADAWSTPGVPADDAAEAVSEGWATDAPGSRDGSGDASEDAGEPGPPVLVGTGETPF</sequence>
<dbReference type="InterPro" id="IPR000424">
    <property type="entry name" value="Primosome_PriB/ssb"/>
</dbReference>
<reference evidence="5 6" key="1">
    <citation type="submission" date="2023-06" db="EMBL/GenBank/DDBJ databases">
        <title>Rock-solubilizing bacteria, Microbacterium invictum, promotes re-establishment of vegetation in rocky wasteland by accelerating rock bio-weathering and reshaping soil bacterial community.</title>
        <authorList>
            <person name="Liu C."/>
        </authorList>
    </citation>
    <scope>NUCLEOTIDE SEQUENCE [LARGE SCALE GENOMIC DNA]</scope>
    <source>
        <strain evidence="5 6">X-18</strain>
    </source>
</reference>
<dbReference type="Proteomes" id="UP001324533">
    <property type="component" value="Chromosome"/>
</dbReference>
<evidence type="ECO:0000313" key="5">
    <source>
        <dbReference type="EMBL" id="WQB68809.1"/>
    </source>
</evidence>
<protein>
    <recommendedName>
        <fullName evidence="3">Single-stranded DNA-binding protein</fullName>
    </recommendedName>
</protein>
<keyword evidence="6" id="KW-1185">Reference proteome</keyword>
<accession>A0ABZ0V6S8</accession>
<feature type="region of interest" description="Disordered" evidence="4">
    <location>
        <begin position="119"/>
        <end position="189"/>
    </location>
</feature>
<dbReference type="PANTHER" id="PTHR10302">
    <property type="entry name" value="SINGLE-STRANDED DNA-BINDING PROTEIN"/>
    <property type="match status" value="1"/>
</dbReference>
<dbReference type="GO" id="GO:0003677">
    <property type="term" value="F:DNA binding"/>
    <property type="evidence" value="ECO:0007669"/>
    <property type="project" value="UniProtKB-KW"/>
</dbReference>
<dbReference type="PANTHER" id="PTHR10302:SF0">
    <property type="entry name" value="SINGLE-STRANDED DNA-BINDING PROTEIN, MITOCHONDRIAL"/>
    <property type="match status" value="1"/>
</dbReference>